<feature type="domain" description="Glycosyltransferase 2-like" evidence="2">
    <location>
        <begin position="8"/>
        <end position="124"/>
    </location>
</feature>
<dbReference type="Proteomes" id="UP000518091">
    <property type="component" value="Unassembled WGS sequence"/>
</dbReference>
<reference evidence="3 5" key="2">
    <citation type="submission" date="2020-07" db="EMBL/GenBank/DDBJ databases">
        <title>Identification of Halomonas strains.</title>
        <authorList>
            <person name="Xiao Z."/>
            <person name="Shen J."/>
        </authorList>
    </citation>
    <scope>NUCLEOTIDE SEQUENCE [LARGE SCALE GENOMIC DNA]</scope>
    <source>
        <strain evidence="3 5">DSM 17331</strain>
    </source>
</reference>
<evidence type="ECO:0000313" key="6">
    <source>
        <dbReference type="Proteomes" id="UP000814353"/>
    </source>
</evidence>
<gene>
    <name evidence="3" type="ORF">H1D44_03135</name>
    <name evidence="4" type="ORF">HOP48_07315</name>
</gene>
<evidence type="ECO:0000313" key="5">
    <source>
        <dbReference type="Proteomes" id="UP000518091"/>
    </source>
</evidence>
<reference evidence="4 6" key="1">
    <citation type="submission" date="2020-05" db="EMBL/GenBank/DDBJ databases">
        <title>Comparative genomic analysis of denitrifying bacteria from Halomonas genus.</title>
        <authorList>
            <person name="Wang L."/>
            <person name="Shao Z."/>
        </authorList>
    </citation>
    <scope>NUCLEOTIDE SEQUENCE [LARGE SCALE GENOMIC DNA]</scope>
    <source>
        <strain evidence="4 6">DSM 17331</strain>
    </source>
</reference>
<evidence type="ECO:0000313" key="4">
    <source>
        <dbReference type="EMBL" id="MCG6661358.1"/>
    </source>
</evidence>
<evidence type="ECO:0000256" key="1">
    <source>
        <dbReference type="ARBA" id="ARBA00038494"/>
    </source>
</evidence>
<comment type="similarity">
    <text evidence="1">Belongs to the glycosyltransferase 2 family. WaaE/KdtX subfamily.</text>
</comment>
<dbReference type="Gene3D" id="3.90.550.10">
    <property type="entry name" value="Spore Coat Polysaccharide Biosynthesis Protein SpsA, Chain A"/>
    <property type="match status" value="1"/>
</dbReference>
<proteinExistence type="inferred from homology"/>
<dbReference type="InterPro" id="IPR029044">
    <property type="entry name" value="Nucleotide-diphossugar_trans"/>
</dbReference>
<sequence length="261" mass="29065">MPMSLAAVLIVKNEAHHLHACLETLSWADEIVVLDSGSTDATCDIAGEFTDRVAVRSDWQGFGVQRQRAEAMVESDWILMVDADERVTPELRASIQAAVAAGEPAIHTLPRLSWCFGDFIRHSGWYPDRVARLYPRGKAGYDASLVHEKLQNPHGLPVRALQGDLLHYTYRDLRHYLEKSAHYAQAWAEQRAARGKQGSLLDGIVHGLGCFLRMYILKAGFLDGRQGLLLALLSAHSTFAKYADLWIRTRTSPPPDDAQGH</sequence>
<dbReference type="SUPFAM" id="SSF53448">
    <property type="entry name" value="Nucleotide-diphospho-sugar transferases"/>
    <property type="match status" value="1"/>
</dbReference>
<dbReference type="Pfam" id="PF00535">
    <property type="entry name" value="Glycos_transf_2"/>
    <property type="match status" value="1"/>
</dbReference>
<comment type="caution">
    <text evidence="3">The sequence shown here is derived from an EMBL/GenBank/DDBJ whole genome shotgun (WGS) entry which is preliminary data.</text>
</comment>
<name>A0A7V9VYY1_9GAMM</name>
<dbReference type="InterPro" id="IPR001173">
    <property type="entry name" value="Glyco_trans_2-like"/>
</dbReference>
<evidence type="ECO:0000259" key="2">
    <source>
        <dbReference type="Pfam" id="PF00535"/>
    </source>
</evidence>
<keyword evidence="3" id="KW-0808">Transferase</keyword>
<dbReference type="PANTHER" id="PTHR43630:SF2">
    <property type="entry name" value="GLYCOSYLTRANSFERASE"/>
    <property type="match status" value="1"/>
</dbReference>
<accession>A0A7V9VYY1</accession>
<organism evidence="3 5">
    <name type="scientific">Billgrantia kenyensis</name>
    <dbReference type="NCBI Taxonomy" id="321266"/>
    <lineage>
        <taxon>Bacteria</taxon>
        <taxon>Pseudomonadati</taxon>
        <taxon>Pseudomonadota</taxon>
        <taxon>Gammaproteobacteria</taxon>
        <taxon>Oceanospirillales</taxon>
        <taxon>Halomonadaceae</taxon>
        <taxon>Billgrantia</taxon>
    </lineage>
</organism>
<dbReference type="Proteomes" id="UP000814353">
    <property type="component" value="Unassembled WGS sequence"/>
</dbReference>
<protein>
    <submittedName>
        <fullName evidence="3">Glycosyltransferase family 2 protein</fullName>
    </submittedName>
</protein>
<dbReference type="EMBL" id="JABFUB010000004">
    <property type="protein sequence ID" value="MCG6661358.1"/>
    <property type="molecule type" value="Genomic_DNA"/>
</dbReference>
<dbReference type="PANTHER" id="PTHR43630">
    <property type="entry name" value="POLY-BETA-1,6-N-ACETYL-D-GLUCOSAMINE SYNTHASE"/>
    <property type="match status" value="1"/>
</dbReference>
<dbReference type="GO" id="GO:0016740">
    <property type="term" value="F:transferase activity"/>
    <property type="evidence" value="ECO:0007669"/>
    <property type="project" value="UniProtKB-KW"/>
</dbReference>
<evidence type="ECO:0000313" key="3">
    <source>
        <dbReference type="EMBL" id="MBA2777887.1"/>
    </source>
</evidence>
<dbReference type="EMBL" id="JACEFT010000002">
    <property type="protein sequence ID" value="MBA2777887.1"/>
    <property type="molecule type" value="Genomic_DNA"/>
</dbReference>
<dbReference type="AlphaFoldDB" id="A0A7V9VYY1"/>
<keyword evidence="6" id="KW-1185">Reference proteome</keyword>
<dbReference type="CDD" id="cd02511">
    <property type="entry name" value="Beta4Glucosyltransferase"/>
    <property type="match status" value="1"/>
</dbReference>